<comment type="caution">
    <text evidence="1">The sequence shown here is derived from an EMBL/GenBank/DDBJ whole genome shotgun (WGS) entry which is preliminary data.</text>
</comment>
<evidence type="ECO:0008006" key="3">
    <source>
        <dbReference type="Google" id="ProtNLM"/>
    </source>
</evidence>
<dbReference type="Proteomes" id="UP000602004">
    <property type="component" value="Unassembled WGS sequence"/>
</dbReference>
<keyword evidence="2" id="KW-1185">Reference proteome</keyword>
<dbReference type="RefSeq" id="WP_115780169.1">
    <property type="nucleotide sequence ID" value="NZ_BMHL01000001.1"/>
</dbReference>
<protein>
    <recommendedName>
        <fullName evidence="3">Plasmid stabilization protein</fullName>
    </recommendedName>
</protein>
<organism evidence="1 2">
    <name type="scientific">Paraburkholderia caffeinilytica</name>
    <dbReference type="NCBI Taxonomy" id="1761016"/>
    <lineage>
        <taxon>Bacteria</taxon>
        <taxon>Pseudomonadati</taxon>
        <taxon>Pseudomonadota</taxon>
        <taxon>Betaproteobacteria</taxon>
        <taxon>Burkholderiales</taxon>
        <taxon>Burkholderiaceae</taxon>
        <taxon>Paraburkholderia</taxon>
    </lineage>
</organism>
<evidence type="ECO:0000313" key="1">
    <source>
        <dbReference type="EMBL" id="GGC24188.1"/>
    </source>
</evidence>
<evidence type="ECO:0000313" key="2">
    <source>
        <dbReference type="Proteomes" id="UP000602004"/>
    </source>
</evidence>
<gene>
    <name evidence="1" type="ORF">GCM10011400_08170</name>
</gene>
<sequence>MRVRDRLCVELGGMRRDWDRWCVRRGLTVGEGARQLVAAALRADAGNGDPGIDANVRWSVVGDPRTRIELRLTPAELDAVGLRAEASGMTANRWIVALIRAQLTHEPQFGAREMRLLADSNLQLASISRWLGQLARDVAATHIGQDRNADIGVIRVAIDAHLRVVAAVMRANLDRWSR</sequence>
<proteinExistence type="predicted"/>
<accession>A0ABQ1LIF2</accession>
<dbReference type="EMBL" id="BMHL01000001">
    <property type="protein sequence ID" value="GGC24188.1"/>
    <property type="molecule type" value="Genomic_DNA"/>
</dbReference>
<reference evidence="2" key="1">
    <citation type="journal article" date="2019" name="Int. J. Syst. Evol. Microbiol.">
        <title>The Global Catalogue of Microorganisms (GCM) 10K type strain sequencing project: providing services to taxonomists for standard genome sequencing and annotation.</title>
        <authorList>
            <consortium name="The Broad Institute Genomics Platform"/>
            <consortium name="The Broad Institute Genome Sequencing Center for Infectious Disease"/>
            <person name="Wu L."/>
            <person name="Ma J."/>
        </authorList>
    </citation>
    <scope>NUCLEOTIDE SEQUENCE [LARGE SCALE GENOMIC DNA]</scope>
    <source>
        <strain evidence="2">CGMCC 1.15103</strain>
    </source>
</reference>
<name>A0ABQ1LIF2_9BURK</name>